<dbReference type="GO" id="GO:0051295">
    <property type="term" value="P:establishment of meiotic spindle localization"/>
    <property type="evidence" value="ECO:0007669"/>
    <property type="project" value="TreeGrafter"/>
</dbReference>
<feature type="non-terminal residue" evidence="15">
    <location>
        <position position="327"/>
    </location>
</feature>
<evidence type="ECO:0000256" key="7">
    <source>
        <dbReference type="ARBA" id="ARBA00022490"/>
    </source>
</evidence>
<evidence type="ECO:0000256" key="3">
    <source>
        <dbReference type="ARBA" id="ARBA00004413"/>
    </source>
</evidence>
<dbReference type="Pfam" id="PF16474">
    <property type="entry name" value="KIND"/>
    <property type="match status" value="1"/>
</dbReference>
<evidence type="ECO:0000256" key="1">
    <source>
        <dbReference type="ARBA" id="ARBA00004180"/>
    </source>
</evidence>
<dbReference type="OrthoDB" id="10043757at2759"/>
<gene>
    <name evidence="15" type="ORF">CUNI_LOCUS14431</name>
</gene>
<proteinExistence type="inferred from homology"/>
<keyword evidence="12" id="KW-0206">Cytoskeleton</keyword>
<evidence type="ECO:0000256" key="4">
    <source>
        <dbReference type="ARBA" id="ARBA00010956"/>
    </source>
</evidence>
<sequence length="327" mass="37705">MEVLPFVDILKVFNNPINEEQAWAVCYQCAQFLFHNQIQEYYQFVYDYGIHSIWLSRQGDVLFRKMPPDVNTAFGKGSPHNQHGVHGPTWPTTDLSKRKRHLMATEMDAVQALGTAIFEALDYGIDPSEERQLSQELETLIVTMTNADSSLEYDPDAQNADDEGIEKDSDIEHRCVLLDVIRLCSQHLSSKQDAQHHYKAVCRALATEAGELFTFLDRIASCKEKLSETKDEDAKRLEELQRADWACLWVQVTRSLRQGVRLKKVEHTSLPPLEFELTPFEMLLEDIRSRRYTLHKIMVNGEIPHKVKDNAHAVILDFIRSRPPLKK</sequence>
<dbReference type="GO" id="GO:0015031">
    <property type="term" value="P:protein transport"/>
    <property type="evidence" value="ECO:0007669"/>
    <property type="project" value="UniProtKB-KW"/>
</dbReference>
<evidence type="ECO:0000256" key="2">
    <source>
        <dbReference type="ARBA" id="ARBA00004245"/>
    </source>
</evidence>
<evidence type="ECO:0000256" key="13">
    <source>
        <dbReference type="ARBA" id="ARBA00023329"/>
    </source>
</evidence>
<feature type="domain" description="KIND" evidence="14">
    <location>
        <begin position="4"/>
        <end position="212"/>
    </location>
</feature>
<comment type="similarity">
    <text evidence="4">Belongs to the spire family.</text>
</comment>
<dbReference type="PROSITE" id="PS51377">
    <property type="entry name" value="KIND"/>
    <property type="match status" value="1"/>
</dbReference>
<dbReference type="GO" id="GO:0008017">
    <property type="term" value="F:microtubule binding"/>
    <property type="evidence" value="ECO:0007669"/>
    <property type="project" value="TreeGrafter"/>
</dbReference>
<keyword evidence="11" id="KW-0009">Actin-binding</keyword>
<dbReference type="GO" id="GO:0051639">
    <property type="term" value="P:actin filament network formation"/>
    <property type="evidence" value="ECO:0007669"/>
    <property type="project" value="TreeGrafter"/>
</dbReference>
<evidence type="ECO:0000313" key="16">
    <source>
        <dbReference type="Proteomes" id="UP000678393"/>
    </source>
</evidence>
<evidence type="ECO:0000256" key="9">
    <source>
        <dbReference type="ARBA" id="ARBA00022927"/>
    </source>
</evidence>
<name>A0A8S3ZHF5_9EUPU</name>
<keyword evidence="7" id="KW-0963">Cytoplasm</keyword>
<keyword evidence="8" id="KW-0677">Repeat</keyword>
<dbReference type="GO" id="GO:0036089">
    <property type="term" value="P:cleavage furrow formation"/>
    <property type="evidence" value="ECO:0007669"/>
    <property type="project" value="TreeGrafter"/>
</dbReference>
<dbReference type="GO" id="GO:0030041">
    <property type="term" value="P:actin filament polymerization"/>
    <property type="evidence" value="ECO:0007669"/>
    <property type="project" value="TreeGrafter"/>
</dbReference>
<dbReference type="GO" id="GO:0030659">
    <property type="term" value="C:cytoplasmic vesicle membrane"/>
    <property type="evidence" value="ECO:0007669"/>
    <property type="project" value="UniProtKB-SubCell"/>
</dbReference>
<dbReference type="EMBL" id="CAJHNH020003246">
    <property type="protein sequence ID" value="CAG5128873.1"/>
    <property type="molecule type" value="Genomic_DNA"/>
</dbReference>
<dbReference type="PANTHER" id="PTHR21345:SF3">
    <property type="entry name" value="PROTEIN SPIRE"/>
    <property type="match status" value="1"/>
</dbReference>
<evidence type="ECO:0000259" key="14">
    <source>
        <dbReference type="PROSITE" id="PS51377"/>
    </source>
</evidence>
<keyword evidence="13" id="KW-0968">Cytoplasmic vesicle</keyword>
<organism evidence="15 16">
    <name type="scientific">Candidula unifasciata</name>
    <dbReference type="NCBI Taxonomy" id="100452"/>
    <lineage>
        <taxon>Eukaryota</taxon>
        <taxon>Metazoa</taxon>
        <taxon>Spiralia</taxon>
        <taxon>Lophotrochozoa</taxon>
        <taxon>Mollusca</taxon>
        <taxon>Gastropoda</taxon>
        <taxon>Heterobranchia</taxon>
        <taxon>Euthyneura</taxon>
        <taxon>Panpulmonata</taxon>
        <taxon>Eupulmonata</taxon>
        <taxon>Stylommatophora</taxon>
        <taxon>Helicina</taxon>
        <taxon>Helicoidea</taxon>
        <taxon>Geomitridae</taxon>
        <taxon>Candidula</taxon>
    </lineage>
</organism>
<dbReference type="GO" id="GO:0040038">
    <property type="term" value="P:polar body extrusion after meiotic divisions"/>
    <property type="evidence" value="ECO:0007669"/>
    <property type="project" value="TreeGrafter"/>
</dbReference>
<protein>
    <recommendedName>
        <fullName evidence="14">KIND domain-containing protein</fullName>
    </recommendedName>
</protein>
<dbReference type="GO" id="GO:0005886">
    <property type="term" value="C:plasma membrane"/>
    <property type="evidence" value="ECO:0007669"/>
    <property type="project" value="UniProtKB-SubCell"/>
</dbReference>
<keyword evidence="5" id="KW-0813">Transport</keyword>
<dbReference type="InterPro" id="IPR029901">
    <property type="entry name" value="Spire"/>
</dbReference>
<reference evidence="15" key="1">
    <citation type="submission" date="2021-04" db="EMBL/GenBank/DDBJ databases">
        <authorList>
            <consortium name="Molecular Ecology Group"/>
        </authorList>
    </citation>
    <scope>NUCLEOTIDE SEQUENCE</scope>
</reference>
<evidence type="ECO:0000256" key="12">
    <source>
        <dbReference type="ARBA" id="ARBA00023212"/>
    </source>
</evidence>
<keyword evidence="9" id="KW-0653">Protein transport</keyword>
<evidence type="ECO:0000256" key="6">
    <source>
        <dbReference type="ARBA" id="ARBA00022475"/>
    </source>
</evidence>
<dbReference type="GO" id="GO:0045010">
    <property type="term" value="P:actin nucleation"/>
    <property type="evidence" value="ECO:0007669"/>
    <property type="project" value="InterPro"/>
</dbReference>
<dbReference type="GO" id="GO:0005938">
    <property type="term" value="C:cell cortex"/>
    <property type="evidence" value="ECO:0007669"/>
    <property type="project" value="TreeGrafter"/>
</dbReference>
<dbReference type="GO" id="GO:0048193">
    <property type="term" value="P:Golgi vesicle transport"/>
    <property type="evidence" value="ECO:0007669"/>
    <property type="project" value="TreeGrafter"/>
</dbReference>
<comment type="subcellular location">
    <subcellularLocation>
        <location evidence="3">Cell membrane</location>
        <topology evidence="3">Peripheral membrane protein</topology>
        <orientation evidence="3">Cytoplasmic side</orientation>
    </subcellularLocation>
    <subcellularLocation>
        <location evidence="2">Cytoplasm</location>
        <location evidence="2">Cytoskeleton</location>
    </subcellularLocation>
    <subcellularLocation>
        <location evidence="1">Cytoplasmic vesicle membrane</location>
        <topology evidence="1">Peripheral membrane protein</topology>
        <orientation evidence="1">Cytoplasmic side</orientation>
    </subcellularLocation>
</comment>
<dbReference type="GO" id="GO:0003779">
    <property type="term" value="F:actin binding"/>
    <property type="evidence" value="ECO:0007669"/>
    <property type="project" value="UniProtKB-KW"/>
</dbReference>
<evidence type="ECO:0000256" key="10">
    <source>
        <dbReference type="ARBA" id="ARBA00023136"/>
    </source>
</evidence>
<dbReference type="PANTHER" id="PTHR21345">
    <property type="entry name" value="SPIRE"/>
    <property type="match status" value="1"/>
</dbReference>
<keyword evidence="6" id="KW-1003">Cell membrane</keyword>
<evidence type="ECO:0000256" key="11">
    <source>
        <dbReference type="ARBA" id="ARBA00023203"/>
    </source>
</evidence>
<dbReference type="Gene3D" id="1.10.510.10">
    <property type="entry name" value="Transferase(Phosphotransferase) domain 1"/>
    <property type="match status" value="1"/>
</dbReference>
<dbReference type="AlphaFoldDB" id="A0A8S3ZHF5"/>
<accession>A0A8S3ZHF5</accession>
<dbReference type="SMART" id="SM00750">
    <property type="entry name" value="KIND"/>
    <property type="match status" value="1"/>
</dbReference>
<keyword evidence="10" id="KW-0472">Membrane</keyword>
<evidence type="ECO:0000313" key="15">
    <source>
        <dbReference type="EMBL" id="CAG5128873.1"/>
    </source>
</evidence>
<dbReference type="GO" id="GO:0005856">
    <property type="term" value="C:cytoskeleton"/>
    <property type="evidence" value="ECO:0007669"/>
    <property type="project" value="UniProtKB-SubCell"/>
</dbReference>
<evidence type="ECO:0000256" key="5">
    <source>
        <dbReference type="ARBA" id="ARBA00022448"/>
    </source>
</evidence>
<comment type="caution">
    <text evidence="15">The sequence shown here is derived from an EMBL/GenBank/DDBJ whole genome shotgun (WGS) entry which is preliminary data.</text>
</comment>
<dbReference type="Proteomes" id="UP000678393">
    <property type="component" value="Unassembled WGS sequence"/>
</dbReference>
<keyword evidence="16" id="KW-1185">Reference proteome</keyword>
<dbReference type="InterPro" id="IPR011019">
    <property type="entry name" value="KIND_dom"/>
</dbReference>
<evidence type="ECO:0000256" key="8">
    <source>
        <dbReference type="ARBA" id="ARBA00022737"/>
    </source>
</evidence>